<dbReference type="InterPro" id="IPR054213">
    <property type="entry name" value="DUF6920"/>
</dbReference>
<name>A0A8J7Y9H0_9EURY</name>
<dbReference type="AlphaFoldDB" id="A0A8J7Y9H0"/>
<sequence>MSDEPPTSKGDRRLPRLAARTALFGLLGLSLGSVLAGRRRTGRQRAQLVEELRETASERSERPITSEDYADLPDPVRRYFETVLEPGQSRVRTARLKQRGEFRLGDSESSWHPLRATQRYTASPPGFVWDATIRLGSVLPTQVVDSYVDGTPALAARLLWTVPVADAAPTPELAAGELSRYLAEAVWFPTALLPANGIEWEPIDDDAARATLTHDGTTVSLVFRFDEANLVDRVVAEDRFRAVGDGFERAKWTGRFADYERRDGMLVPTRGEVEWNLPSGDLPYWRGRITEFEFDLGE</sequence>
<gene>
    <name evidence="2" type="ORF">KTS45_09980</name>
</gene>
<evidence type="ECO:0000256" key="1">
    <source>
        <dbReference type="SAM" id="Phobius"/>
    </source>
</evidence>
<evidence type="ECO:0000313" key="3">
    <source>
        <dbReference type="Proteomes" id="UP000766550"/>
    </source>
</evidence>
<organism evidence="2 3">
    <name type="scientific">Haloarcula limicola</name>
    <dbReference type="NCBI Taxonomy" id="1429915"/>
    <lineage>
        <taxon>Archaea</taxon>
        <taxon>Methanobacteriati</taxon>
        <taxon>Methanobacteriota</taxon>
        <taxon>Stenosarchaea group</taxon>
        <taxon>Halobacteria</taxon>
        <taxon>Halobacteriales</taxon>
        <taxon>Haloarculaceae</taxon>
        <taxon>Haloarcula</taxon>
    </lineage>
</organism>
<protein>
    <submittedName>
        <fullName evidence="2">Uncharacterized protein</fullName>
    </submittedName>
</protein>
<feature type="transmembrane region" description="Helical" evidence="1">
    <location>
        <begin position="17"/>
        <end position="37"/>
    </location>
</feature>
<evidence type="ECO:0000313" key="2">
    <source>
        <dbReference type="EMBL" id="MBV0924526.1"/>
    </source>
</evidence>
<dbReference type="Proteomes" id="UP000766550">
    <property type="component" value="Unassembled WGS sequence"/>
</dbReference>
<keyword evidence="3" id="KW-1185">Reference proteome</keyword>
<keyword evidence="1" id="KW-0472">Membrane</keyword>
<dbReference type="Pfam" id="PF21900">
    <property type="entry name" value="DUF6920"/>
    <property type="match status" value="1"/>
</dbReference>
<comment type="caution">
    <text evidence="2">The sequence shown here is derived from an EMBL/GenBank/DDBJ whole genome shotgun (WGS) entry which is preliminary data.</text>
</comment>
<accession>A0A8J7Y9H0</accession>
<keyword evidence="1" id="KW-1133">Transmembrane helix</keyword>
<proteinExistence type="predicted"/>
<keyword evidence="1" id="KW-0812">Transmembrane</keyword>
<dbReference type="RefSeq" id="WP_206674434.1">
    <property type="nucleotide sequence ID" value="NZ_JAHQXF010000002.1"/>
</dbReference>
<reference evidence="2 3" key="1">
    <citation type="submission" date="2021-06" db="EMBL/GenBank/DDBJ databases">
        <title>New haloarchaea isolates fom saline soil.</title>
        <authorList>
            <person name="Duran-Viseras A."/>
            <person name="Sanchez-Porro C.S."/>
            <person name="Ventosa A."/>
        </authorList>
    </citation>
    <scope>NUCLEOTIDE SEQUENCE [LARGE SCALE GENOMIC DNA]</scope>
    <source>
        <strain evidence="2 3">JCM 183640</strain>
    </source>
</reference>
<dbReference type="EMBL" id="JAHQXF010000002">
    <property type="protein sequence ID" value="MBV0924526.1"/>
    <property type="molecule type" value="Genomic_DNA"/>
</dbReference>
<dbReference type="OrthoDB" id="79774at2157"/>